<dbReference type="GO" id="GO:0016614">
    <property type="term" value="F:oxidoreductase activity, acting on CH-OH group of donors"/>
    <property type="evidence" value="ECO:0007669"/>
    <property type="project" value="InterPro"/>
</dbReference>
<dbReference type="Gene3D" id="3.30.560.10">
    <property type="entry name" value="Glucose Oxidase, domain 3"/>
    <property type="match status" value="1"/>
</dbReference>
<keyword evidence="6" id="KW-1133">Transmembrane helix</keyword>
<comment type="similarity">
    <text evidence="2 5">Belongs to the GMC oxidoreductase family.</text>
</comment>
<dbReference type="Pfam" id="PF05199">
    <property type="entry name" value="GMC_oxred_C"/>
    <property type="match status" value="1"/>
</dbReference>
<dbReference type="InterPro" id="IPR036188">
    <property type="entry name" value="FAD/NAD-bd_sf"/>
</dbReference>
<evidence type="ECO:0000256" key="3">
    <source>
        <dbReference type="PIRSR" id="PIRSR000137-1"/>
    </source>
</evidence>
<protein>
    <submittedName>
        <fullName evidence="9">GMC oxidoreductase</fullName>
    </submittedName>
</protein>
<comment type="cofactor">
    <cofactor evidence="1 4">
        <name>FAD</name>
        <dbReference type="ChEBI" id="CHEBI:57692"/>
    </cofactor>
</comment>
<evidence type="ECO:0000259" key="8">
    <source>
        <dbReference type="PROSITE" id="PS00624"/>
    </source>
</evidence>
<feature type="binding site" evidence="4">
    <location>
        <position position="240"/>
    </location>
    <ligand>
        <name>FAD</name>
        <dbReference type="ChEBI" id="CHEBI:57692"/>
    </ligand>
</feature>
<keyword evidence="4 5" id="KW-0274">FAD</keyword>
<feature type="domain" description="Glucose-methanol-choline oxidoreductase N-terminal" evidence="7">
    <location>
        <begin position="94"/>
        <end position="117"/>
    </location>
</feature>
<evidence type="ECO:0000313" key="10">
    <source>
        <dbReference type="Proteomes" id="UP001215598"/>
    </source>
</evidence>
<sequence length="597" mass="65615">MFAGYPSVDIADLLDTYDYVVVGGGTAGCVLANRLSRDVGASVLLLERGGIQDSWISRVPLFSSHFASDGSRSWVTKSIAQGHADNREMEIIGGNCLGGSSRINAMLYTRGLPAEFNAWTKSGSWDYRSMEPHFVKSESNLDRKLDSEKHSGTTGGEWVHRSHNHLHWVHSEHIIKATSSMGIPYVEDPNSPFQPAHGCAKLHYSIDRRGQRCSTFAAFLPRQLALSRTHRLHICTNTLVCRIELSGGSEAGAVKSEGVWVKSRNDSTPPILIRARREVIMCAGPIGTPHLLLLSGIGPRDHLKDHGIAVKKDLPGVGSHLQDHLTVPVQFCVPVSDSLAKIQLRPWIILKELFLYLFFGLGLLLSPVLELSVFIQSRLLDKEFNVSSYSEHDMDSSNPENRPDIEIMPVRSGDITYAHTDTVQIAWGEVNKHRQGGLCFFTVMLRPTSMGTIRLNSNDPALPPAIDPNYLSTSHDISAHRKAVRFALRLKDRMVAQGYPVVTYSAPDFDSDQEIDAYVRSKCQSTYHYSSTCRMGPEHAGVVDEDLKVHGVEGLRIADSSVFPEILSTHIAAATVAVAEKCSALLQGPAAPEPSIV</sequence>
<dbReference type="InterPro" id="IPR012132">
    <property type="entry name" value="GMC_OxRdtase"/>
</dbReference>
<keyword evidence="6" id="KW-0472">Membrane</keyword>
<evidence type="ECO:0000256" key="6">
    <source>
        <dbReference type="SAM" id="Phobius"/>
    </source>
</evidence>
<dbReference type="SUPFAM" id="SSF51905">
    <property type="entry name" value="FAD/NAD(P)-binding domain"/>
    <property type="match status" value="1"/>
</dbReference>
<dbReference type="SUPFAM" id="SSF54373">
    <property type="entry name" value="FAD-linked reductases, C-terminal domain"/>
    <property type="match status" value="1"/>
</dbReference>
<dbReference type="PIRSF" id="PIRSF000137">
    <property type="entry name" value="Alcohol_oxidase"/>
    <property type="match status" value="1"/>
</dbReference>
<dbReference type="AlphaFoldDB" id="A0AAD7J9R9"/>
<evidence type="ECO:0000256" key="5">
    <source>
        <dbReference type="RuleBase" id="RU003968"/>
    </source>
</evidence>
<dbReference type="PROSITE" id="PS00624">
    <property type="entry name" value="GMC_OXRED_2"/>
    <property type="match status" value="1"/>
</dbReference>
<reference evidence="9" key="1">
    <citation type="submission" date="2023-03" db="EMBL/GenBank/DDBJ databases">
        <title>Massive genome expansion in bonnet fungi (Mycena s.s.) driven by repeated elements and novel gene families across ecological guilds.</title>
        <authorList>
            <consortium name="Lawrence Berkeley National Laboratory"/>
            <person name="Harder C.B."/>
            <person name="Miyauchi S."/>
            <person name="Viragh M."/>
            <person name="Kuo A."/>
            <person name="Thoen E."/>
            <person name="Andreopoulos B."/>
            <person name="Lu D."/>
            <person name="Skrede I."/>
            <person name="Drula E."/>
            <person name="Henrissat B."/>
            <person name="Morin E."/>
            <person name="Kohler A."/>
            <person name="Barry K."/>
            <person name="LaButti K."/>
            <person name="Morin E."/>
            <person name="Salamov A."/>
            <person name="Lipzen A."/>
            <person name="Mereny Z."/>
            <person name="Hegedus B."/>
            <person name="Baldrian P."/>
            <person name="Stursova M."/>
            <person name="Weitz H."/>
            <person name="Taylor A."/>
            <person name="Grigoriev I.V."/>
            <person name="Nagy L.G."/>
            <person name="Martin F."/>
            <person name="Kauserud H."/>
        </authorList>
    </citation>
    <scope>NUCLEOTIDE SEQUENCE</scope>
    <source>
        <strain evidence="9">CBHHK182m</strain>
    </source>
</reference>
<accession>A0AAD7J9R9</accession>
<evidence type="ECO:0000256" key="1">
    <source>
        <dbReference type="ARBA" id="ARBA00001974"/>
    </source>
</evidence>
<feature type="transmembrane region" description="Helical" evidence="6">
    <location>
        <begin position="353"/>
        <end position="375"/>
    </location>
</feature>
<dbReference type="EMBL" id="JARKIB010000040">
    <property type="protein sequence ID" value="KAJ7759242.1"/>
    <property type="molecule type" value="Genomic_DNA"/>
</dbReference>
<dbReference type="InterPro" id="IPR000172">
    <property type="entry name" value="GMC_OxRdtase_N"/>
</dbReference>
<dbReference type="PANTHER" id="PTHR11552">
    <property type="entry name" value="GLUCOSE-METHANOL-CHOLINE GMC OXIDOREDUCTASE"/>
    <property type="match status" value="1"/>
</dbReference>
<dbReference type="Proteomes" id="UP001215598">
    <property type="component" value="Unassembled WGS sequence"/>
</dbReference>
<keyword evidence="6" id="KW-0812">Transmembrane</keyword>
<dbReference type="GO" id="GO:0050660">
    <property type="term" value="F:flavin adenine dinucleotide binding"/>
    <property type="evidence" value="ECO:0007669"/>
    <property type="project" value="InterPro"/>
</dbReference>
<feature type="active site" description="Proton donor" evidence="3">
    <location>
        <position position="528"/>
    </location>
</feature>
<feature type="active site" description="Proton acceptor" evidence="3">
    <location>
        <position position="570"/>
    </location>
</feature>
<keyword evidence="5" id="KW-0285">Flavoprotein</keyword>
<comment type="caution">
    <text evidence="9">The sequence shown here is derived from an EMBL/GenBank/DDBJ whole genome shotgun (WGS) entry which is preliminary data.</text>
</comment>
<evidence type="ECO:0000256" key="2">
    <source>
        <dbReference type="ARBA" id="ARBA00010790"/>
    </source>
</evidence>
<organism evidence="9 10">
    <name type="scientific">Mycena metata</name>
    <dbReference type="NCBI Taxonomy" id="1033252"/>
    <lineage>
        <taxon>Eukaryota</taxon>
        <taxon>Fungi</taxon>
        <taxon>Dikarya</taxon>
        <taxon>Basidiomycota</taxon>
        <taxon>Agaricomycotina</taxon>
        <taxon>Agaricomycetes</taxon>
        <taxon>Agaricomycetidae</taxon>
        <taxon>Agaricales</taxon>
        <taxon>Marasmiineae</taxon>
        <taxon>Mycenaceae</taxon>
        <taxon>Mycena</taxon>
    </lineage>
</organism>
<evidence type="ECO:0000313" key="9">
    <source>
        <dbReference type="EMBL" id="KAJ7759242.1"/>
    </source>
</evidence>
<evidence type="ECO:0000256" key="4">
    <source>
        <dbReference type="PIRSR" id="PIRSR000137-2"/>
    </source>
</evidence>
<feature type="domain" description="Glucose-methanol-choline oxidoreductase N-terminal" evidence="8">
    <location>
        <begin position="284"/>
        <end position="298"/>
    </location>
</feature>
<dbReference type="PROSITE" id="PS00623">
    <property type="entry name" value="GMC_OXRED_1"/>
    <property type="match status" value="1"/>
</dbReference>
<evidence type="ECO:0000259" key="7">
    <source>
        <dbReference type="PROSITE" id="PS00623"/>
    </source>
</evidence>
<dbReference type="Pfam" id="PF00732">
    <property type="entry name" value="GMC_oxred_N"/>
    <property type="match status" value="1"/>
</dbReference>
<dbReference type="InterPro" id="IPR007867">
    <property type="entry name" value="GMC_OxRtase_C"/>
</dbReference>
<name>A0AAD7J9R9_9AGAR</name>
<keyword evidence="10" id="KW-1185">Reference proteome</keyword>
<gene>
    <name evidence="9" type="ORF">B0H16DRAFT_1534910</name>
</gene>
<proteinExistence type="inferred from homology"/>
<dbReference type="Gene3D" id="3.50.50.60">
    <property type="entry name" value="FAD/NAD(P)-binding domain"/>
    <property type="match status" value="1"/>
</dbReference>
<dbReference type="PANTHER" id="PTHR11552:SF219">
    <property type="entry name" value="GLUCOSE-METHANOL-CHOLINE OXIDOREDUCTASE N-TERMINAL DOMAIN-CONTAINING PROTEIN"/>
    <property type="match status" value="1"/>
</dbReference>